<dbReference type="Gene3D" id="3.50.50.60">
    <property type="entry name" value="FAD/NAD(P)-binding domain"/>
    <property type="match status" value="2"/>
</dbReference>
<dbReference type="Pfam" id="PF01266">
    <property type="entry name" value="DAO"/>
    <property type="match status" value="1"/>
</dbReference>
<name>A0ABS1KK45_9BACT</name>
<dbReference type="RefSeq" id="WP_202006796.1">
    <property type="nucleotide sequence ID" value="NZ_JAERRB010000001.1"/>
</dbReference>
<feature type="domain" description="FAD dependent oxidoreductase" evidence="1">
    <location>
        <begin position="4"/>
        <end position="395"/>
    </location>
</feature>
<dbReference type="InterPro" id="IPR006076">
    <property type="entry name" value="FAD-dep_OxRdtase"/>
</dbReference>
<gene>
    <name evidence="2" type="ORF">JI741_01305</name>
</gene>
<keyword evidence="3" id="KW-1185">Reference proteome</keyword>
<dbReference type="Proteomes" id="UP000613030">
    <property type="component" value="Unassembled WGS sequence"/>
</dbReference>
<evidence type="ECO:0000313" key="2">
    <source>
        <dbReference type="EMBL" id="MBL0739829.1"/>
    </source>
</evidence>
<evidence type="ECO:0000259" key="1">
    <source>
        <dbReference type="Pfam" id="PF01266"/>
    </source>
</evidence>
<protein>
    <submittedName>
        <fullName evidence="2">FAD-dependent oxidoreductase</fullName>
    </submittedName>
</protein>
<dbReference type="Gene3D" id="3.30.9.10">
    <property type="entry name" value="D-Amino Acid Oxidase, subunit A, domain 2"/>
    <property type="match status" value="1"/>
</dbReference>
<dbReference type="SUPFAM" id="SSF51905">
    <property type="entry name" value="FAD/NAD(P)-binding domain"/>
    <property type="match status" value="1"/>
</dbReference>
<evidence type="ECO:0000313" key="3">
    <source>
        <dbReference type="Proteomes" id="UP000613030"/>
    </source>
</evidence>
<organism evidence="2 3">
    <name type="scientific">Chryseolinea lacunae</name>
    <dbReference type="NCBI Taxonomy" id="2801331"/>
    <lineage>
        <taxon>Bacteria</taxon>
        <taxon>Pseudomonadati</taxon>
        <taxon>Bacteroidota</taxon>
        <taxon>Cytophagia</taxon>
        <taxon>Cytophagales</taxon>
        <taxon>Fulvivirgaceae</taxon>
        <taxon>Chryseolinea</taxon>
    </lineage>
</organism>
<accession>A0ABS1KK45</accession>
<sequence length="415" mass="45641">MKNIAIIGGGIIGLSTAYYLQKAGHTVMVFDKGNMDDTCSIGNAGMVVPSHIVPLAAPGMIAKGIRWMFNSKSPFYVRPRLNGDLIKWGLKFYAHANEKHVQRSAPLLKEISMLSKQLFREMNSAKEFDFGYQEKGLLMLFQTAETEKEEIEAAHLANHHGVEAHVLTPADVQALEPDVRVTARGGVIFPGDAHLIPQLLVSNLVEHLKKNGVKILTHHDVSDFVTGEKSIERITIGDKVLEFDEYVIATGAWSGLFCSKLDLDLPMQSGKGYSFTLPNVKKNIQVPTLLLEGRVAVTPMGNALRFGGTMEINGTDRSVNMNRVKGIVETIPKYYPDMNVAVPDVREVWNGLRPCSPDGLPYIGRSSRFKNLIIATGHSMMGVSLAPATGKLVSEIVNEKNLTMNIAAFNPERFN</sequence>
<dbReference type="EMBL" id="JAERRB010000001">
    <property type="protein sequence ID" value="MBL0739829.1"/>
    <property type="molecule type" value="Genomic_DNA"/>
</dbReference>
<dbReference type="SUPFAM" id="SSF54373">
    <property type="entry name" value="FAD-linked reductases, C-terminal domain"/>
    <property type="match status" value="1"/>
</dbReference>
<reference evidence="2 3" key="1">
    <citation type="submission" date="2021-01" db="EMBL/GenBank/DDBJ databases">
        <title>Chryseolinea sp. Jin1 Genome sequencing and assembly.</title>
        <authorList>
            <person name="Kim I."/>
        </authorList>
    </citation>
    <scope>NUCLEOTIDE SEQUENCE [LARGE SCALE GENOMIC DNA]</scope>
    <source>
        <strain evidence="2 3">Jin1</strain>
    </source>
</reference>
<proteinExistence type="predicted"/>
<comment type="caution">
    <text evidence="2">The sequence shown here is derived from an EMBL/GenBank/DDBJ whole genome shotgun (WGS) entry which is preliminary data.</text>
</comment>
<dbReference type="InterPro" id="IPR036188">
    <property type="entry name" value="FAD/NAD-bd_sf"/>
</dbReference>
<dbReference type="PANTHER" id="PTHR13847">
    <property type="entry name" value="SARCOSINE DEHYDROGENASE-RELATED"/>
    <property type="match status" value="1"/>
</dbReference>